<dbReference type="PANTHER" id="PTHR33516:SF2">
    <property type="entry name" value="LEXA REPRESSOR-RELATED"/>
    <property type="match status" value="1"/>
</dbReference>
<keyword evidence="9 12" id="KW-0804">Transcription</keyword>
<dbReference type="Gene3D" id="2.10.109.10">
    <property type="entry name" value="Umud Fragment, subunit A"/>
    <property type="match status" value="1"/>
</dbReference>
<dbReference type="InterPro" id="IPR006197">
    <property type="entry name" value="Peptidase_S24_LexA"/>
</dbReference>
<dbReference type="PANTHER" id="PTHR33516">
    <property type="entry name" value="LEXA REPRESSOR"/>
    <property type="match status" value="1"/>
</dbReference>
<dbReference type="HAMAP" id="MF_00015">
    <property type="entry name" value="LexA"/>
    <property type="match status" value="1"/>
</dbReference>
<dbReference type="Gene3D" id="1.10.10.10">
    <property type="entry name" value="Winged helix-like DNA-binding domain superfamily/Winged helix DNA-binding domain"/>
    <property type="match status" value="1"/>
</dbReference>
<accession>A0A1M6H8N7</accession>
<dbReference type="RefSeq" id="WP_072907892.1">
    <property type="nucleotide sequence ID" value="NZ_FQZT01000005.1"/>
</dbReference>
<dbReference type="GO" id="GO:0006281">
    <property type="term" value="P:DNA repair"/>
    <property type="evidence" value="ECO:0007669"/>
    <property type="project" value="UniProtKB-UniRule"/>
</dbReference>
<evidence type="ECO:0000313" key="17">
    <source>
        <dbReference type="Proteomes" id="UP000184171"/>
    </source>
</evidence>
<evidence type="ECO:0000256" key="13">
    <source>
        <dbReference type="RuleBase" id="RU003991"/>
    </source>
</evidence>
<comment type="function">
    <text evidence="12">Represses a number of genes involved in the response to DNA damage (SOS response), including recA and lexA. In the presence of single-stranded DNA, RecA interacts with LexA causing an autocatalytic cleavage which disrupts the DNA-binding part of LexA, leading to derepression of the SOS regulon and eventually DNA repair.</text>
</comment>
<dbReference type="Pfam" id="PF01726">
    <property type="entry name" value="LexA_DNA_bind"/>
    <property type="match status" value="1"/>
</dbReference>
<feature type="DNA-binding region" description="H-T-H motif" evidence="12">
    <location>
        <begin position="28"/>
        <end position="48"/>
    </location>
</feature>
<dbReference type="InterPro" id="IPR039418">
    <property type="entry name" value="LexA-like"/>
</dbReference>
<feature type="domain" description="Peptidase S24/S26A/S26B/S26C" evidence="14">
    <location>
        <begin position="84"/>
        <end position="198"/>
    </location>
</feature>
<dbReference type="Pfam" id="PF00717">
    <property type="entry name" value="Peptidase_S24"/>
    <property type="match status" value="1"/>
</dbReference>
<evidence type="ECO:0000259" key="15">
    <source>
        <dbReference type="Pfam" id="PF01726"/>
    </source>
</evidence>
<comment type="catalytic activity">
    <reaction evidence="12">
        <text>Hydrolysis of Ala-|-Gly bond in repressor LexA.</text>
        <dbReference type="EC" id="3.4.21.88"/>
    </reaction>
</comment>
<dbReference type="OrthoDB" id="9802364at2"/>
<comment type="similarity">
    <text evidence="1 12 13">Belongs to the peptidase S24 family.</text>
</comment>
<dbReference type="GO" id="GO:0006260">
    <property type="term" value="P:DNA replication"/>
    <property type="evidence" value="ECO:0007669"/>
    <property type="project" value="UniProtKB-UniRule"/>
</dbReference>
<evidence type="ECO:0000256" key="10">
    <source>
        <dbReference type="ARBA" id="ARBA00023204"/>
    </source>
</evidence>
<keyword evidence="8 12" id="KW-0238">DNA-binding</keyword>
<dbReference type="SUPFAM" id="SSF51306">
    <property type="entry name" value="LexA/Signal peptidase"/>
    <property type="match status" value="1"/>
</dbReference>
<dbReference type="InterPro" id="IPR036286">
    <property type="entry name" value="LexA/Signal_pep-like_sf"/>
</dbReference>
<evidence type="ECO:0000256" key="1">
    <source>
        <dbReference type="ARBA" id="ARBA00007484"/>
    </source>
</evidence>
<dbReference type="InterPro" id="IPR036388">
    <property type="entry name" value="WH-like_DNA-bd_sf"/>
</dbReference>
<evidence type="ECO:0000256" key="4">
    <source>
        <dbReference type="ARBA" id="ARBA00022763"/>
    </source>
</evidence>
<dbReference type="Proteomes" id="UP000184171">
    <property type="component" value="Unassembled WGS sequence"/>
</dbReference>
<feature type="active site" description="For autocatalytic cleavage activity" evidence="12">
    <location>
        <position position="126"/>
    </location>
</feature>
<dbReference type="FunFam" id="1.10.10.10:FF:000009">
    <property type="entry name" value="LexA repressor"/>
    <property type="match status" value="1"/>
</dbReference>
<evidence type="ECO:0000256" key="6">
    <source>
        <dbReference type="ARBA" id="ARBA00022813"/>
    </source>
</evidence>
<dbReference type="InterPro" id="IPR006199">
    <property type="entry name" value="LexA_DNA-bd_dom"/>
</dbReference>
<keyword evidence="5 12" id="KW-0378">Hydrolase</keyword>
<dbReference type="PRINTS" id="PR00726">
    <property type="entry name" value="LEXASERPTASE"/>
</dbReference>
<evidence type="ECO:0000256" key="3">
    <source>
        <dbReference type="ARBA" id="ARBA00022705"/>
    </source>
</evidence>
<dbReference type="EC" id="3.4.21.88" evidence="12"/>
<evidence type="ECO:0000256" key="7">
    <source>
        <dbReference type="ARBA" id="ARBA00023015"/>
    </source>
</evidence>
<feature type="active site" description="For autocatalytic cleavage activity" evidence="12">
    <location>
        <position position="163"/>
    </location>
</feature>
<evidence type="ECO:0000256" key="2">
    <source>
        <dbReference type="ARBA" id="ARBA00022491"/>
    </source>
</evidence>
<gene>
    <name evidence="12" type="primary">lexA</name>
    <name evidence="16" type="ORF">SAMN02745165_01729</name>
</gene>
<dbReference type="GO" id="GO:0045892">
    <property type="term" value="P:negative regulation of DNA-templated transcription"/>
    <property type="evidence" value="ECO:0007669"/>
    <property type="project" value="UniProtKB-UniRule"/>
</dbReference>
<dbReference type="GO" id="GO:0006508">
    <property type="term" value="P:proteolysis"/>
    <property type="evidence" value="ECO:0007669"/>
    <property type="project" value="InterPro"/>
</dbReference>
<keyword evidence="11 12" id="KW-0742">SOS response</keyword>
<comment type="subunit">
    <text evidence="12">Homodimer.</text>
</comment>
<keyword evidence="17" id="KW-1185">Reference proteome</keyword>
<evidence type="ECO:0000256" key="5">
    <source>
        <dbReference type="ARBA" id="ARBA00022801"/>
    </source>
</evidence>
<dbReference type="AlphaFoldDB" id="A0A1M6H8N7"/>
<name>A0A1M6H8N7_MALRU</name>
<dbReference type="InterPro" id="IPR006200">
    <property type="entry name" value="LexA"/>
</dbReference>
<feature type="domain" description="LexA repressor DNA-binding" evidence="15">
    <location>
        <begin position="1"/>
        <end position="65"/>
    </location>
</feature>
<keyword evidence="3 12" id="KW-0235">DNA replication</keyword>
<dbReference type="InterPro" id="IPR050077">
    <property type="entry name" value="LexA_repressor"/>
</dbReference>
<proteinExistence type="inferred from homology"/>
<dbReference type="GO" id="GO:0003677">
    <property type="term" value="F:DNA binding"/>
    <property type="evidence" value="ECO:0007669"/>
    <property type="project" value="UniProtKB-UniRule"/>
</dbReference>
<dbReference type="STRING" id="1122189.SAMN02745165_01729"/>
<evidence type="ECO:0000256" key="9">
    <source>
        <dbReference type="ARBA" id="ARBA00023163"/>
    </source>
</evidence>
<dbReference type="EMBL" id="FQZT01000005">
    <property type="protein sequence ID" value="SHJ18443.1"/>
    <property type="molecule type" value="Genomic_DNA"/>
</dbReference>
<dbReference type="SUPFAM" id="SSF46785">
    <property type="entry name" value="Winged helix' DNA-binding domain"/>
    <property type="match status" value="1"/>
</dbReference>
<reference evidence="16 17" key="1">
    <citation type="submission" date="2016-11" db="EMBL/GenBank/DDBJ databases">
        <authorList>
            <person name="Jaros S."/>
            <person name="Januszkiewicz K."/>
            <person name="Wedrychowicz H."/>
        </authorList>
    </citation>
    <scope>NUCLEOTIDE SEQUENCE [LARGE SCALE GENOMIC DNA]</scope>
    <source>
        <strain evidence="16 17">DSM 5091</strain>
    </source>
</reference>
<evidence type="ECO:0000256" key="11">
    <source>
        <dbReference type="ARBA" id="ARBA00023236"/>
    </source>
</evidence>
<dbReference type="GO" id="GO:0004252">
    <property type="term" value="F:serine-type endopeptidase activity"/>
    <property type="evidence" value="ECO:0007669"/>
    <property type="project" value="UniProtKB-UniRule"/>
</dbReference>
<keyword evidence="6 12" id="KW-0068">Autocatalytic cleavage</keyword>
<evidence type="ECO:0000256" key="12">
    <source>
        <dbReference type="HAMAP-Rule" id="MF_00015"/>
    </source>
</evidence>
<dbReference type="InterPro" id="IPR036390">
    <property type="entry name" value="WH_DNA-bd_sf"/>
</dbReference>
<keyword evidence="7 12" id="KW-0805">Transcription regulation</keyword>
<evidence type="ECO:0000313" key="16">
    <source>
        <dbReference type="EMBL" id="SHJ18443.1"/>
    </source>
</evidence>
<organism evidence="16 17">
    <name type="scientific">Malonomonas rubra DSM 5091</name>
    <dbReference type="NCBI Taxonomy" id="1122189"/>
    <lineage>
        <taxon>Bacteria</taxon>
        <taxon>Pseudomonadati</taxon>
        <taxon>Thermodesulfobacteriota</taxon>
        <taxon>Desulfuromonadia</taxon>
        <taxon>Desulfuromonadales</taxon>
        <taxon>Geopsychrobacteraceae</taxon>
        <taxon>Malonomonas</taxon>
    </lineage>
</organism>
<dbReference type="NCBIfam" id="TIGR00498">
    <property type="entry name" value="lexA"/>
    <property type="match status" value="1"/>
</dbReference>
<keyword evidence="4 12" id="KW-0227">DNA damage</keyword>
<evidence type="ECO:0000259" key="14">
    <source>
        <dbReference type="Pfam" id="PF00717"/>
    </source>
</evidence>
<keyword evidence="10 12" id="KW-0234">DNA repair</keyword>
<sequence>MKSLTSKQSRIYNFIADWLKSNGYPPSQAEIREHFQFGSLNAVRSHLLLIERKGYIHLSSGKARGIQLTTPPLINHQQGDNSIPLLGHIAAGVPIWAEENFEDCLPIPPSIFGDGDLFALRVSGDSMAGVGIRNDDIAVIQKQSQVENGEIAAVLIDQEATLKRVYTSANSLVLKSENPTFDDLKYTNESRSAICILGRYQGIIRAERKRYYS</sequence>
<keyword evidence="2 12" id="KW-0678">Repressor</keyword>
<protein>
    <recommendedName>
        <fullName evidence="12">LexA repressor</fullName>
        <ecNumber evidence="12">3.4.21.88</ecNumber>
    </recommendedName>
</protein>
<feature type="site" description="Cleavage; by autolysis" evidence="12">
    <location>
        <begin position="91"/>
        <end position="92"/>
    </location>
</feature>
<dbReference type="CDD" id="cd06529">
    <property type="entry name" value="S24_LexA-like"/>
    <property type="match status" value="1"/>
</dbReference>
<evidence type="ECO:0000256" key="8">
    <source>
        <dbReference type="ARBA" id="ARBA00023125"/>
    </source>
</evidence>
<dbReference type="GO" id="GO:0009432">
    <property type="term" value="P:SOS response"/>
    <property type="evidence" value="ECO:0007669"/>
    <property type="project" value="UniProtKB-UniRule"/>
</dbReference>
<dbReference type="InterPro" id="IPR015927">
    <property type="entry name" value="Peptidase_S24_S26A/B/C"/>
</dbReference>